<evidence type="ECO:0000259" key="2">
    <source>
        <dbReference type="Pfam" id="PF24758"/>
    </source>
</evidence>
<keyword evidence="3" id="KW-1185">Reference proteome</keyword>
<dbReference type="SUPFAM" id="SSF81383">
    <property type="entry name" value="F-box domain"/>
    <property type="match status" value="1"/>
</dbReference>
<name>A0A6J0NYV7_RAPSA</name>
<dbReference type="KEGG" id="rsz:130506302"/>
<dbReference type="RefSeq" id="XP_056856911.1">
    <property type="nucleotide sequence ID" value="XM_057000931.1"/>
</dbReference>
<dbReference type="InterPro" id="IPR053781">
    <property type="entry name" value="F-box_AtFBL13-like"/>
</dbReference>
<dbReference type="PANTHER" id="PTHR31293:SF22">
    <property type="entry name" value="BNAC06G06520D PROTEIN"/>
    <property type="match status" value="1"/>
</dbReference>
<dbReference type="InterPro" id="IPR036047">
    <property type="entry name" value="F-box-like_dom_sf"/>
</dbReference>
<evidence type="ECO:0000313" key="5">
    <source>
        <dbReference type="RefSeq" id="XP_056856911.1"/>
    </source>
</evidence>
<dbReference type="Proteomes" id="UP000504610">
    <property type="component" value="Chromosome 5"/>
</dbReference>
<dbReference type="GeneID" id="108860071"/>
<feature type="domain" description="F-box" evidence="1">
    <location>
        <begin position="11"/>
        <end position="47"/>
    </location>
</feature>
<dbReference type="Gene3D" id="3.80.10.10">
    <property type="entry name" value="Ribonuclease Inhibitor"/>
    <property type="match status" value="1"/>
</dbReference>
<evidence type="ECO:0000259" key="1">
    <source>
        <dbReference type="Pfam" id="PF00646"/>
    </source>
</evidence>
<proteinExistence type="predicted"/>
<dbReference type="KEGG" id="rsz:108860071"/>
<dbReference type="RefSeq" id="XP_018489481.1">
    <property type="nucleotide sequence ID" value="XM_018633979.2"/>
</dbReference>
<dbReference type="InterPro" id="IPR055411">
    <property type="entry name" value="LRR_FXL15/At3g58940/PEG3-like"/>
</dbReference>
<dbReference type="InterPro" id="IPR001810">
    <property type="entry name" value="F-box_dom"/>
</dbReference>
<sequence>MEANSELRDAISWLPDEVLGKILSLLPTKLAASTSVLAKKWRNVFRLVHTLDFDDSDLVKPEEGKEEWPVIRESFRNFVDRTLALQCGSPINNFSLKFRIHDVDVKREMAHASGWICNALERGVLEMSLSFKRKYKHLFLPSELLTSKTLVKLSLGTQIYLGEFPPNVSLPALKSLFIDTIVFGRDDLCGVLLRGCPLLEELYVRHRECEGAPFYISNPTIKKLSVYYEFQFARWDGMTLDAPSLVSLNYRDFALEEYTYVNLASLVEARLDIRYSKTIKDPDLSGLIIGISNVEILHLSPASADVISRCVEDGRLVLPVFKNLVNLSFGSYNEQNWKLLPYLLKQSPKVETLIIQGLEDGGYTGNVTIGQFQVKELHVVGYKGTAKELLHLKSLLAGTECIPRVRVVFPEDVVVDAATIFQTRRDLFTLVGVVSTEIVYFD</sequence>
<evidence type="ECO:0000313" key="4">
    <source>
        <dbReference type="RefSeq" id="XP_018489481.1"/>
    </source>
</evidence>
<dbReference type="PANTHER" id="PTHR31293">
    <property type="entry name" value="RNI-LIKE SUPERFAMILY PROTEIN"/>
    <property type="match status" value="1"/>
</dbReference>
<gene>
    <name evidence="4" type="primary">LOC108860071</name>
    <name evidence="5" type="synonym">LOC130506302</name>
</gene>
<evidence type="ECO:0000313" key="3">
    <source>
        <dbReference type="Proteomes" id="UP000504610"/>
    </source>
</evidence>
<dbReference type="SUPFAM" id="SSF52058">
    <property type="entry name" value="L domain-like"/>
    <property type="match status" value="1"/>
</dbReference>
<feature type="domain" description="F-box/LRR-repeat protein 15/At3g58940/PEG3-like LRR" evidence="2">
    <location>
        <begin position="114"/>
        <end position="353"/>
    </location>
</feature>
<reference evidence="3" key="1">
    <citation type="journal article" date="2019" name="Database">
        <title>The radish genome database (RadishGD): an integrated information resource for radish genomics.</title>
        <authorList>
            <person name="Yu H.J."/>
            <person name="Baek S."/>
            <person name="Lee Y.J."/>
            <person name="Cho A."/>
            <person name="Mun J.H."/>
        </authorList>
    </citation>
    <scope>NUCLEOTIDE SEQUENCE [LARGE SCALE GENOMIC DNA]</scope>
    <source>
        <strain evidence="3">cv. WK10039</strain>
    </source>
</reference>
<dbReference type="AlphaFoldDB" id="A0A6J0NYV7"/>
<dbReference type="InterPro" id="IPR032675">
    <property type="entry name" value="LRR_dom_sf"/>
</dbReference>
<protein>
    <submittedName>
        <fullName evidence="4 5">F-box/LRR-repeat protein At3g60040</fullName>
    </submittedName>
</protein>
<dbReference type="Pfam" id="PF24758">
    <property type="entry name" value="LRR_At5g56370"/>
    <property type="match status" value="1"/>
</dbReference>
<reference evidence="4 5" key="2">
    <citation type="submission" date="2025-04" db="UniProtKB">
        <authorList>
            <consortium name="RefSeq"/>
        </authorList>
    </citation>
    <scope>IDENTIFICATION</scope>
    <source>
        <tissue evidence="4 5">Leaf</tissue>
    </source>
</reference>
<dbReference type="Pfam" id="PF00646">
    <property type="entry name" value="F-box"/>
    <property type="match status" value="1"/>
</dbReference>
<dbReference type="OrthoDB" id="612216at2759"/>
<dbReference type="InterPro" id="IPR055294">
    <property type="entry name" value="FBL60-like"/>
</dbReference>
<organism evidence="3 4">
    <name type="scientific">Raphanus sativus</name>
    <name type="common">Radish</name>
    <name type="synonym">Raphanus raphanistrum var. sativus</name>
    <dbReference type="NCBI Taxonomy" id="3726"/>
    <lineage>
        <taxon>Eukaryota</taxon>
        <taxon>Viridiplantae</taxon>
        <taxon>Streptophyta</taxon>
        <taxon>Embryophyta</taxon>
        <taxon>Tracheophyta</taxon>
        <taxon>Spermatophyta</taxon>
        <taxon>Magnoliopsida</taxon>
        <taxon>eudicotyledons</taxon>
        <taxon>Gunneridae</taxon>
        <taxon>Pentapetalae</taxon>
        <taxon>rosids</taxon>
        <taxon>malvids</taxon>
        <taxon>Brassicales</taxon>
        <taxon>Brassicaceae</taxon>
        <taxon>Brassiceae</taxon>
        <taxon>Raphanus</taxon>
    </lineage>
</organism>
<accession>A0A6J0NYV7</accession>
<dbReference type="CDD" id="cd22160">
    <property type="entry name" value="F-box_AtFBL13-like"/>
    <property type="match status" value="1"/>
</dbReference>